<evidence type="ECO:0000313" key="2">
    <source>
        <dbReference type="Proteomes" id="UP000321083"/>
    </source>
</evidence>
<accession>A0A5C6M0D2</accession>
<dbReference type="Proteomes" id="UP000321083">
    <property type="component" value="Unassembled WGS sequence"/>
</dbReference>
<proteinExistence type="predicted"/>
<reference evidence="1 2" key="1">
    <citation type="submission" date="2019-08" db="EMBL/GenBank/DDBJ databases">
        <title>100 year-old enigma solved: identification of Planctomyces bekefii, the type genus and species of the phylum Planctomycetes.</title>
        <authorList>
            <person name="Svetlana D.N."/>
            <person name="Overmann J."/>
        </authorList>
    </citation>
    <scope>NUCLEOTIDE SEQUENCE [LARGE SCALE GENOMIC DNA]</scope>
    <source>
        <strain evidence="1">Phe10_nw2017</strain>
    </source>
</reference>
<reference evidence="1 2" key="2">
    <citation type="submission" date="2019-08" db="EMBL/GenBank/DDBJ databases">
        <authorList>
            <person name="Henke P."/>
        </authorList>
    </citation>
    <scope>NUCLEOTIDE SEQUENCE [LARGE SCALE GENOMIC DNA]</scope>
    <source>
        <strain evidence="1">Phe10_nw2017</strain>
    </source>
</reference>
<name>A0A5C6M0D2_9PLAN</name>
<organism evidence="1 2">
    <name type="scientific">Planctomyces bekefii</name>
    <dbReference type="NCBI Taxonomy" id="1653850"/>
    <lineage>
        <taxon>Bacteria</taxon>
        <taxon>Pseudomonadati</taxon>
        <taxon>Planctomycetota</taxon>
        <taxon>Planctomycetia</taxon>
        <taxon>Planctomycetales</taxon>
        <taxon>Planctomycetaceae</taxon>
        <taxon>Planctomyces</taxon>
    </lineage>
</organism>
<sequence>MICDVSLTMLEPVPEMAEEGASAADIPKRIELLATNAAHGIWDLCDGISKPDDTFIAVIAFGEKAGLLPLPDGRPFLASASSIIEVFSDVNALEEFL</sequence>
<dbReference type="AlphaFoldDB" id="A0A5C6M0D2"/>
<gene>
    <name evidence="1" type="ORF">E3A20_26740</name>
</gene>
<keyword evidence="2" id="KW-1185">Reference proteome</keyword>
<evidence type="ECO:0000313" key="1">
    <source>
        <dbReference type="EMBL" id="TWW08196.1"/>
    </source>
</evidence>
<comment type="caution">
    <text evidence="1">The sequence shown here is derived from an EMBL/GenBank/DDBJ whole genome shotgun (WGS) entry which is preliminary data.</text>
</comment>
<dbReference type="EMBL" id="SRHE01000792">
    <property type="protein sequence ID" value="TWW08196.1"/>
    <property type="molecule type" value="Genomic_DNA"/>
</dbReference>
<protein>
    <submittedName>
        <fullName evidence="1">Uncharacterized protein</fullName>
    </submittedName>
</protein>
<feature type="non-terminal residue" evidence="1">
    <location>
        <position position="97"/>
    </location>
</feature>